<comment type="caution">
    <text evidence="1">The sequence shown here is derived from an EMBL/GenBank/DDBJ whole genome shotgun (WGS) entry which is preliminary data.</text>
</comment>
<dbReference type="AlphaFoldDB" id="A0A812BPM5"/>
<dbReference type="EMBL" id="CAHIKZ030000753">
    <property type="protein sequence ID" value="CAE1237048.1"/>
    <property type="molecule type" value="Genomic_DNA"/>
</dbReference>
<proteinExistence type="predicted"/>
<name>A0A812BPM5_ACAPH</name>
<dbReference type="Proteomes" id="UP000597762">
    <property type="component" value="Unassembled WGS sequence"/>
</dbReference>
<accession>A0A812BPM5</accession>
<evidence type="ECO:0000313" key="2">
    <source>
        <dbReference type="Proteomes" id="UP000597762"/>
    </source>
</evidence>
<reference evidence="1" key="1">
    <citation type="submission" date="2021-01" db="EMBL/GenBank/DDBJ databases">
        <authorList>
            <person name="Li R."/>
            <person name="Bekaert M."/>
        </authorList>
    </citation>
    <scope>NUCLEOTIDE SEQUENCE</scope>
    <source>
        <strain evidence="1">Farmed</strain>
    </source>
</reference>
<evidence type="ECO:0000313" key="1">
    <source>
        <dbReference type="EMBL" id="CAE1237048.1"/>
    </source>
</evidence>
<protein>
    <submittedName>
        <fullName evidence="1">Uncharacterized protein</fullName>
    </submittedName>
</protein>
<organism evidence="1 2">
    <name type="scientific">Acanthosepion pharaonis</name>
    <name type="common">Pharaoh cuttlefish</name>
    <name type="synonym">Sepia pharaonis</name>
    <dbReference type="NCBI Taxonomy" id="158019"/>
    <lineage>
        <taxon>Eukaryota</taxon>
        <taxon>Metazoa</taxon>
        <taxon>Spiralia</taxon>
        <taxon>Lophotrochozoa</taxon>
        <taxon>Mollusca</taxon>
        <taxon>Cephalopoda</taxon>
        <taxon>Coleoidea</taxon>
        <taxon>Decapodiformes</taxon>
        <taxon>Sepiida</taxon>
        <taxon>Sepiina</taxon>
        <taxon>Sepiidae</taxon>
        <taxon>Acanthosepion</taxon>
    </lineage>
</organism>
<keyword evidence="2" id="KW-1185">Reference proteome</keyword>
<gene>
    <name evidence="1" type="ORF">SPHA_20551</name>
</gene>
<sequence length="407" mass="44904">MYFYQSFSFHELSVSLSLSLSMSSGKPLSLSFHGAVCKPLSLSFHELSASLSLSFHELSKPLSLSFHELLSLSLSMVLSVSLSLSFHELSVSLSLSFHELSPLPLSLSFNELSVSLSLSLSMSSVCKPLSLSFHELSVSLSLSLSMSSLLSHLSQNISLHPYLSLSPHELCRHLSKPLRKEALSLSNSFLFSIVSLNNFFSMYFKLLFLVNLSRFLCTACFHDNCIDLNDISVSFSLIDVFVEVGPQKQCFLFERCDSISLEEAITIFAFSLSLSLSGKYFCYFFLTTSVSLSLFPVHCSLLCLPVLSAPCFGCGGDDRLCEIIMLNLATDEVEDTEPGDLSAAIRIQGLPSMRAPSQCTCCHVKVHCSLYSLSHSHSPTLSSIFTHSLSLSLLSFFSHIMFKKCKI</sequence>